<feature type="compositionally biased region" description="Basic residues" evidence="2">
    <location>
        <begin position="1077"/>
        <end position="1090"/>
    </location>
</feature>
<accession>A0A8H7RCM1</accession>
<reference evidence="3" key="1">
    <citation type="submission" date="2020-12" db="EMBL/GenBank/DDBJ databases">
        <title>Metabolic potential, ecology and presence of endohyphal bacteria is reflected in genomic diversity of Mucoromycotina.</title>
        <authorList>
            <person name="Muszewska A."/>
            <person name="Okrasinska A."/>
            <person name="Steczkiewicz K."/>
            <person name="Drgas O."/>
            <person name="Orlowska M."/>
            <person name="Perlinska-Lenart U."/>
            <person name="Aleksandrzak-Piekarczyk T."/>
            <person name="Szatraj K."/>
            <person name="Zielenkiewicz U."/>
            <person name="Pilsyk S."/>
            <person name="Malc E."/>
            <person name="Mieczkowski P."/>
            <person name="Kruszewska J.S."/>
            <person name="Biernat P."/>
            <person name="Pawlowska J."/>
        </authorList>
    </citation>
    <scope>NUCLEOTIDE SEQUENCE</scope>
    <source>
        <strain evidence="3">CBS 226.32</strain>
    </source>
</reference>
<feature type="region of interest" description="Disordered" evidence="2">
    <location>
        <begin position="1050"/>
        <end position="1091"/>
    </location>
</feature>
<gene>
    <name evidence="3" type="ORF">INT46_010751</name>
</gene>
<feature type="region of interest" description="Disordered" evidence="2">
    <location>
        <begin position="1130"/>
        <end position="1244"/>
    </location>
</feature>
<feature type="compositionally biased region" description="Low complexity" evidence="2">
    <location>
        <begin position="1132"/>
        <end position="1143"/>
    </location>
</feature>
<dbReference type="Proteomes" id="UP000650833">
    <property type="component" value="Unassembled WGS sequence"/>
</dbReference>
<dbReference type="EMBL" id="JAEPRC010000118">
    <property type="protein sequence ID" value="KAG2208015.1"/>
    <property type="molecule type" value="Genomic_DNA"/>
</dbReference>
<dbReference type="PANTHER" id="PTHR12460:SF0">
    <property type="entry name" value="CID DOMAIN-CONTAINING PROTEIN-RELATED"/>
    <property type="match status" value="1"/>
</dbReference>
<organism evidence="3 4">
    <name type="scientific">Mucor plumbeus</name>
    <dbReference type="NCBI Taxonomy" id="97098"/>
    <lineage>
        <taxon>Eukaryota</taxon>
        <taxon>Fungi</taxon>
        <taxon>Fungi incertae sedis</taxon>
        <taxon>Mucoromycota</taxon>
        <taxon>Mucoromycotina</taxon>
        <taxon>Mucoromycetes</taxon>
        <taxon>Mucorales</taxon>
        <taxon>Mucorineae</taxon>
        <taxon>Mucoraceae</taxon>
        <taxon>Mucor</taxon>
    </lineage>
</organism>
<feature type="compositionally biased region" description="Low complexity" evidence="2">
    <location>
        <begin position="1"/>
        <end position="62"/>
    </location>
</feature>
<name>A0A8H7RCM1_9FUNG</name>
<feature type="compositionally biased region" description="Basic and acidic residues" evidence="2">
    <location>
        <begin position="823"/>
        <end position="834"/>
    </location>
</feature>
<feature type="compositionally biased region" description="Basic and acidic residues" evidence="2">
    <location>
        <begin position="419"/>
        <end position="434"/>
    </location>
</feature>
<feature type="region of interest" description="Disordered" evidence="2">
    <location>
        <begin position="548"/>
        <end position="720"/>
    </location>
</feature>
<evidence type="ECO:0000313" key="3">
    <source>
        <dbReference type="EMBL" id="KAG2208015.1"/>
    </source>
</evidence>
<feature type="compositionally biased region" description="Low complexity" evidence="2">
    <location>
        <begin position="1003"/>
        <end position="1016"/>
    </location>
</feature>
<feature type="compositionally biased region" description="Basic and acidic residues" evidence="2">
    <location>
        <begin position="123"/>
        <end position="145"/>
    </location>
</feature>
<sequence length="1301" mass="144520">MSSGDTPPSRFTSPSSTSTSTKKYPGTPKSPMLNNNNNINNNSNNSNNSNNNNSNTNTGNRNLQARQRLLASKISAPRPINLPSLKREHAVGSDVPVSSPATSHGWGSTSSSPSISQQQQPIDAEKSTQQSEKKQDSEVTDKMNKSSDITSTTSPVLIPALSSSNTATTNTITTRAWAVPTITQAKVPPSIDFPTAAEAASGTKKKISLIDDKEYLKYASSDPNHTSWDEMVSEDLDDFSVDVIEFDDGTKVQVESDASSTGSNALAAAASTAANPVLPSERFTDDYDRSYPLKQQHQYHHNNNDHHYQQQHHQHHDNDQYHNNSNYKPYRRSEDHGYNPRYNSNINNSSYNNRRHSTEGGNERRISSASGTSDRWTATSSSRRDSMEQTHYGNRRLSYDRKHDNSSYHPTSLLQRPRRLSEQSFRSDHSREDNSNPLQIIPEPNSTTTTIVNESTEEITVAQKNLMLTAAERAKKRLEEQEAEFKAAAERAKQKADALAAKQAELKEKKTLKKPDVDRTITENITSPSLASATATKTNVSTIKTLTSVKSSVKASQPTTPAAKASLPPKIPDTSKPWNLVAANKHVPTTLSTSPTFTPPMAKNEPKKSVLQRSNEPSSTSTQGLSDNKEKKPVTIMKKEPKPILRNNSDIKKEEDKDDKSKKSLTEDNKSKKPPVEDDKLKKPPVEDDKLKKPPVEDDKLKKPLAEDDKSKKPLTEDEKKWQKFVSTIKIDETVATKEDVTSGDWNSYADRLQETTAEQDAIATATRQKLIEEVEKEIQQEQQNVSTISTGSAIGEQQTVEVMYYENEDWGTVPVSLTNGRGVDRGGWIRDENVYNQQRGGRGGRGGSRGGRGGNNSRDTVISTNHIGRGNGNSTSKGNSRSRTTTSSSTDYWRQDNNEHDDTPVVVEILKKQEPGKKVAITSISKKTRLTNLLKESSSPIFPDFIDKLAAKKPANMSFMVDTEESDKEITMMGQNDQVLVPKSVDPITTVVEEIVSLATTTTTTNSNSNSTSSTPTKSQFPHQQQQRRMNVNRHFPVLVYQYPNQSSSVTTSDKLASSSPSTTTILGSKSPSSHNHNHHQKQQQHQHQRPMGVYLMPQQPYLTNNQYVVPYPQAGTGNVQPIYFPTLSWQQQQQQQPQQKQSHISSRPPYNHQQQQQQQHRRPFDSTYNDYTSSTSTNGYKHHRYPNNFGIYQNTTSNGRGNSYRKRGGSVGATQSWSGFTAGNGRGADRSTGGNNRGGYQQQHYHYQNNYNSGYNNNRNYNNNDDSKTNLAVNESIATSTSSAIPPAVDIAEYSSTTM</sequence>
<feature type="compositionally biased region" description="Polar residues" evidence="2">
    <location>
        <begin position="548"/>
        <end position="560"/>
    </location>
</feature>
<feature type="region of interest" description="Disordered" evidence="2">
    <location>
        <begin position="1"/>
        <end position="152"/>
    </location>
</feature>
<proteinExistence type="predicted"/>
<evidence type="ECO:0000256" key="1">
    <source>
        <dbReference type="SAM" id="Coils"/>
    </source>
</evidence>
<feature type="compositionally biased region" description="Polar residues" evidence="2">
    <location>
        <begin position="1192"/>
        <end position="1203"/>
    </location>
</feature>
<feature type="compositionally biased region" description="Low complexity" evidence="2">
    <location>
        <begin position="588"/>
        <end position="600"/>
    </location>
</feature>
<feature type="region of interest" description="Disordered" evidence="2">
    <location>
        <begin position="306"/>
        <end position="446"/>
    </location>
</feature>
<feature type="coiled-coil region" evidence="1">
    <location>
        <begin position="461"/>
        <end position="509"/>
    </location>
</feature>
<feature type="compositionally biased region" description="Low complexity" evidence="2">
    <location>
        <begin position="110"/>
        <end position="122"/>
    </location>
</feature>
<evidence type="ECO:0000256" key="2">
    <source>
        <dbReference type="SAM" id="MobiDB-lite"/>
    </source>
</evidence>
<feature type="region of interest" description="Disordered" evidence="2">
    <location>
        <begin position="821"/>
        <end position="901"/>
    </location>
</feature>
<feature type="compositionally biased region" description="Polar residues" evidence="2">
    <location>
        <begin position="1214"/>
        <end position="1223"/>
    </location>
</feature>
<feature type="compositionally biased region" description="Polar residues" evidence="2">
    <location>
        <begin position="99"/>
        <end position="109"/>
    </location>
</feature>
<comment type="caution">
    <text evidence="3">The sequence shown here is derived from an EMBL/GenBank/DDBJ whole genome shotgun (WGS) entry which is preliminary data.</text>
</comment>
<protein>
    <submittedName>
        <fullName evidence="3">Uncharacterized protein</fullName>
    </submittedName>
</protein>
<feature type="compositionally biased region" description="Gly residues" evidence="2">
    <location>
        <begin position="841"/>
        <end position="855"/>
    </location>
</feature>
<keyword evidence="4" id="KW-1185">Reference proteome</keyword>
<dbReference type="OrthoDB" id="2399720at2759"/>
<feature type="compositionally biased region" description="Low complexity" evidence="2">
    <location>
        <begin position="339"/>
        <end position="352"/>
    </location>
</feature>
<feature type="compositionally biased region" description="Low complexity" evidence="2">
    <location>
        <begin position="873"/>
        <end position="891"/>
    </location>
</feature>
<feature type="compositionally biased region" description="Low complexity" evidence="2">
    <location>
        <begin position="1167"/>
        <end position="1180"/>
    </location>
</feature>
<keyword evidence="1" id="KW-0175">Coiled coil</keyword>
<feature type="coiled-coil region" evidence="1">
    <location>
        <begin position="765"/>
        <end position="792"/>
    </location>
</feature>
<dbReference type="GO" id="GO:0000993">
    <property type="term" value="F:RNA polymerase II complex binding"/>
    <property type="evidence" value="ECO:0007669"/>
    <property type="project" value="TreeGrafter"/>
</dbReference>
<feature type="compositionally biased region" description="Polar residues" evidence="2">
    <location>
        <begin position="1017"/>
        <end position="1030"/>
    </location>
</feature>
<feature type="compositionally biased region" description="Basic and acidic residues" evidence="2">
    <location>
        <begin position="397"/>
        <end position="406"/>
    </location>
</feature>
<feature type="compositionally biased region" description="Basic and acidic residues" evidence="2">
    <location>
        <begin position="627"/>
        <end position="720"/>
    </location>
</feature>
<dbReference type="PANTHER" id="PTHR12460">
    <property type="entry name" value="CYCLIN-DEPENDENT KINASE INHIBITOR-RELATED PROTEIN"/>
    <property type="match status" value="1"/>
</dbReference>
<feature type="region of interest" description="Disordered" evidence="2">
    <location>
        <begin position="1003"/>
        <end position="1030"/>
    </location>
</feature>
<feature type="compositionally biased region" description="Polar residues" evidence="2">
    <location>
        <begin position="367"/>
        <end position="381"/>
    </location>
</feature>
<feature type="compositionally biased region" description="Basic and acidic residues" evidence="2">
    <location>
        <begin position="356"/>
        <end position="366"/>
    </location>
</feature>
<dbReference type="GO" id="GO:0031124">
    <property type="term" value="P:mRNA 3'-end processing"/>
    <property type="evidence" value="ECO:0007669"/>
    <property type="project" value="TreeGrafter"/>
</dbReference>
<feature type="compositionally biased region" description="Polar residues" evidence="2">
    <location>
        <begin position="611"/>
        <end position="626"/>
    </location>
</feature>
<feature type="compositionally biased region" description="Polar residues" evidence="2">
    <location>
        <begin position="1050"/>
        <end position="1075"/>
    </location>
</feature>
<evidence type="ECO:0000313" key="4">
    <source>
        <dbReference type="Proteomes" id="UP000650833"/>
    </source>
</evidence>